<dbReference type="AlphaFoldDB" id="A0A1N7M182"/>
<reference evidence="3" key="1">
    <citation type="submission" date="2017-01" db="EMBL/GenBank/DDBJ databases">
        <authorList>
            <person name="Varghese N."/>
            <person name="Submissions S."/>
        </authorList>
    </citation>
    <scope>NUCLEOTIDE SEQUENCE [LARGE SCALE GENOMIC DNA]</scope>
    <source>
        <strain evidence="3">DSM 16176</strain>
    </source>
</reference>
<protein>
    <submittedName>
        <fullName evidence="2">Uncharacterized protein</fullName>
    </submittedName>
</protein>
<evidence type="ECO:0000256" key="1">
    <source>
        <dbReference type="SAM" id="Phobius"/>
    </source>
</evidence>
<evidence type="ECO:0000313" key="2">
    <source>
        <dbReference type="EMBL" id="SIS79691.1"/>
    </source>
</evidence>
<evidence type="ECO:0000313" key="3">
    <source>
        <dbReference type="Proteomes" id="UP000186156"/>
    </source>
</evidence>
<dbReference type="RefSeq" id="WP_076346239.1">
    <property type="nucleotide sequence ID" value="NZ_FTOO01000004.1"/>
</dbReference>
<dbReference type="OrthoDB" id="2376551at2"/>
<feature type="transmembrane region" description="Helical" evidence="1">
    <location>
        <begin position="48"/>
        <end position="72"/>
    </location>
</feature>
<feature type="transmembrane region" description="Helical" evidence="1">
    <location>
        <begin position="21"/>
        <end position="42"/>
    </location>
</feature>
<dbReference type="EMBL" id="FTOO01000004">
    <property type="protein sequence ID" value="SIS79691.1"/>
    <property type="molecule type" value="Genomic_DNA"/>
</dbReference>
<gene>
    <name evidence="2" type="ORF">SAMN05421799_104135</name>
</gene>
<keyword evidence="1" id="KW-0812">Transmembrane</keyword>
<organism evidence="2 3">
    <name type="scientific">Alicyclobacillus vulcanalis</name>
    <dbReference type="NCBI Taxonomy" id="252246"/>
    <lineage>
        <taxon>Bacteria</taxon>
        <taxon>Bacillati</taxon>
        <taxon>Bacillota</taxon>
        <taxon>Bacilli</taxon>
        <taxon>Bacillales</taxon>
        <taxon>Alicyclobacillaceae</taxon>
        <taxon>Alicyclobacillus</taxon>
    </lineage>
</organism>
<sequence>MRSLFAWKHTPCRERVSKRQRLALLSLTLSLDSMFLASNRFLHLEDGFWGGFAVGLFIVLNAVGILNAAMLIRQRF</sequence>
<dbReference type="STRING" id="252246.SAMN05421799_104135"/>
<keyword evidence="1" id="KW-1133">Transmembrane helix</keyword>
<proteinExistence type="predicted"/>
<dbReference type="Proteomes" id="UP000186156">
    <property type="component" value="Unassembled WGS sequence"/>
</dbReference>
<keyword evidence="3" id="KW-1185">Reference proteome</keyword>
<keyword evidence="1" id="KW-0472">Membrane</keyword>
<name>A0A1N7M182_9BACL</name>
<accession>A0A1N7M182</accession>